<dbReference type="EMBL" id="JAZGSY010000390">
    <property type="protein sequence ID" value="KAL1836605.1"/>
    <property type="molecule type" value="Genomic_DNA"/>
</dbReference>
<proteinExistence type="predicted"/>
<keyword evidence="3" id="KW-0732">Signal</keyword>
<feature type="region of interest" description="Disordered" evidence="2">
    <location>
        <begin position="608"/>
        <end position="633"/>
    </location>
</feature>
<feature type="coiled-coil region" evidence="1">
    <location>
        <begin position="545"/>
        <end position="593"/>
    </location>
</feature>
<comment type="caution">
    <text evidence="4">The sequence shown here is derived from an EMBL/GenBank/DDBJ whole genome shotgun (WGS) entry which is preliminary data.</text>
</comment>
<dbReference type="Proteomes" id="UP001583172">
    <property type="component" value="Unassembled WGS sequence"/>
</dbReference>
<feature type="region of interest" description="Disordered" evidence="2">
    <location>
        <begin position="204"/>
        <end position="248"/>
    </location>
</feature>
<keyword evidence="5" id="KW-1185">Reference proteome</keyword>
<reference evidence="4 5" key="1">
    <citation type="journal article" date="2024" name="Commun. Biol.">
        <title>Comparative genomic analysis of thermophilic fungi reveals convergent evolutionary adaptations and gene losses.</title>
        <authorList>
            <person name="Steindorff A.S."/>
            <person name="Aguilar-Pontes M.V."/>
            <person name="Robinson A.J."/>
            <person name="Andreopoulos B."/>
            <person name="LaButti K."/>
            <person name="Kuo A."/>
            <person name="Mondo S."/>
            <person name="Riley R."/>
            <person name="Otillar R."/>
            <person name="Haridas S."/>
            <person name="Lipzen A."/>
            <person name="Grimwood J."/>
            <person name="Schmutz J."/>
            <person name="Clum A."/>
            <person name="Reid I.D."/>
            <person name="Moisan M.C."/>
            <person name="Butler G."/>
            <person name="Nguyen T.T.M."/>
            <person name="Dewar K."/>
            <person name="Conant G."/>
            <person name="Drula E."/>
            <person name="Henrissat B."/>
            <person name="Hansel C."/>
            <person name="Singer S."/>
            <person name="Hutchinson M.I."/>
            <person name="de Vries R.P."/>
            <person name="Natvig D.O."/>
            <person name="Powell A.J."/>
            <person name="Tsang A."/>
            <person name="Grigoriev I.V."/>
        </authorList>
    </citation>
    <scope>NUCLEOTIDE SEQUENCE [LARGE SCALE GENOMIC DNA]</scope>
    <source>
        <strain evidence="4 5">CBS 620.91</strain>
    </source>
</reference>
<evidence type="ECO:0000313" key="4">
    <source>
        <dbReference type="EMBL" id="KAL1836605.1"/>
    </source>
</evidence>
<accession>A0ABR3V4R3</accession>
<feature type="compositionally biased region" description="Pro residues" evidence="2">
    <location>
        <begin position="144"/>
        <end position="154"/>
    </location>
</feature>
<feature type="compositionally biased region" description="Gly residues" evidence="2">
    <location>
        <begin position="793"/>
        <end position="808"/>
    </location>
</feature>
<feature type="chain" id="PRO_5045363885" evidence="3">
    <location>
        <begin position="19"/>
        <end position="851"/>
    </location>
</feature>
<keyword evidence="1" id="KW-0175">Coiled coil</keyword>
<feature type="compositionally biased region" description="Polar residues" evidence="2">
    <location>
        <begin position="440"/>
        <end position="452"/>
    </location>
</feature>
<feature type="compositionally biased region" description="Polar residues" evidence="2">
    <location>
        <begin position="394"/>
        <end position="405"/>
    </location>
</feature>
<name>A0ABR3V4R3_HUMIN</name>
<gene>
    <name evidence="4" type="ORF">VTJ49DRAFT_4880</name>
</gene>
<evidence type="ECO:0000256" key="3">
    <source>
        <dbReference type="SAM" id="SignalP"/>
    </source>
</evidence>
<organism evidence="4 5">
    <name type="scientific">Humicola insolens</name>
    <name type="common">Soft-rot fungus</name>
    <dbReference type="NCBI Taxonomy" id="85995"/>
    <lineage>
        <taxon>Eukaryota</taxon>
        <taxon>Fungi</taxon>
        <taxon>Dikarya</taxon>
        <taxon>Ascomycota</taxon>
        <taxon>Pezizomycotina</taxon>
        <taxon>Sordariomycetes</taxon>
        <taxon>Sordariomycetidae</taxon>
        <taxon>Sordariales</taxon>
        <taxon>Chaetomiaceae</taxon>
        <taxon>Mycothermus</taxon>
    </lineage>
</organism>
<evidence type="ECO:0000256" key="1">
    <source>
        <dbReference type="SAM" id="Coils"/>
    </source>
</evidence>
<feature type="region of interest" description="Disordered" evidence="2">
    <location>
        <begin position="674"/>
        <end position="851"/>
    </location>
</feature>
<feature type="compositionally biased region" description="Polar residues" evidence="2">
    <location>
        <begin position="679"/>
        <end position="691"/>
    </location>
</feature>
<feature type="compositionally biased region" description="Basic and acidic residues" evidence="2">
    <location>
        <begin position="608"/>
        <end position="619"/>
    </location>
</feature>
<sequence length="851" mass="92650">MYTLYCLSAPMLLRALQAAHIVTVPFFPFHTFFSPQSIPPTTSAGCQQRLVTTPSGDLFALSTTPVPAGVLGGVAAGSQEASPRFSSELSDNKSRTPSPTPTPLRPRSTLGSPDHFTPRQDDRPPTASSHRTLRRTPRFSATPSPVPGAGPNPSPRVFSVTPSRRPASIGYVPRPIFSVPEDTGQPRPARHVYESFRRHLSQELSIDVTDDEEEPSSISSHETFHQDRPLSHSPPRPPPHPAARVSKHTKSAILWALEEALRKPHPFSPDLIEENASMADLLAGGAATTNGNVASSSRPTTQPAQTGSPQQVIRGPRMIMRERAEREARQRAEREQMERTRAEEEARLLEETQRRIAEQRQPAATPAAEASSSDPAAQRRQQRAQEAQASSSRVPGSTSTPQPSATVPPLRTGRVPPTMHASQNLISSAPSGANIPACAPTQTGETSAQGASGATRLRNTFPHAFERWEALSAHWEGMTSFWLRRLQENTDEAERNPISTQLSRQVADLSAAGANLFHAVVELQRLRASSERKFQRWFFETRSELERHQGINAMLEAQLEQERQARAEAARKAAQQEAENAKLQKMVGEMRRELLISKEEARRAWEELGRREQEERDRTLSLQQGQPTLVGGVQVVPMTHSAAARGASRHQRSQSHAVDTSDYVAAQTGHYSGYGSAVGPSTSSTTNQPGDSSAGYYRQQPEEPASGAGDHRHGAGSEAGYNSDGEYMVDSRGNYLRDEDGNRIPFHSPSASPSRTTRGRRADDFADDYDNPASSSQVPATSYPPSSSQWATAGGGGGGGYTTAGGGNTAEYGGQSYAPPGWETMPRHHHPTRLSDVIEEDERSRTSVSRV</sequence>
<feature type="compositionally biased region" description="Polar residues" evidence="2">
    <location>
        <begin position="420"/>
        <end position="431"/>
    </location>
</feature>
<feature type="compositionally biased region" description="Basic and acidic residues" evidence="2">
    <location>
        <begin position="319"/>
        <end position="358"/>
    </location>
</feature>
<evidence type="ECO:0000313" key="5">
    <source>
        <dbReference type="Proteomes" id="UP001583172"/>
    </source>
</evidence>
<protein>
    <submittedName>
        <fullName evidence="4">Uncharacterized protein</fullName>
    </submittedName>
</protein>
<feature type="compositionally biased region" description="Pro residues" evidence="2">
    <location>
        <begin position="232"/>
        <end position="241"/>
    </location>
</feature>
<feature type="signal peptide" evidence="3">
    <location>
        <begin position="1"/>
        <end position="18"/>
    </location>
</feature>
<feature type="compositionally biased region" description="Polar residues" evidence="2">
    <location>
        <begin position="79"/>
        <end position="89"/>
    </location>
</feature>
<feature type="compositionally biased region" description="Polar residues" evidence="2">
    <location>
        <begin position="293"/>
        <end position="311"/>
    </location>
</feature>
<feature type="compositionally biased region" description="Polar residues" evidence="2">
    <location>
        <begin position="772"/>
        <end position="790"/>
    </location>
</feature>
<evidence type="ECO:0000256" key="2">
    <source>
        <dbReference type="SAM" id="MobiDB-lite"/>
    </source>
</evidence>
<feature type="region of interest" description="Disordered" evidence="2">
    <location>
        <begin position="287"/>
        <end position="452"/>
    </location>
</feature>
<feature type="region of interest" description="Disordered" evidence="2">
    <location>
        <begin position="72"/>
        <end position="188"/>
    </location>
</feature>
<feature type="compositionally biased region" description="Low complexity" evidence="2">
    <location>
        <begin position="359"/>
        <end position="393"/>
    </location>
</feature>